<feature type="region of interest" description="Disordered" evidence="1">
    <location>
        <begin position="257"/>
        <end position="295"/>
    </location>
</feature>
<dbReference type="STRING" id="671987.R0K6T3"/>
<proteinExistence type="predicted"/>
<evidence type="ECO:0000313" key="4">
    <source>
        <dbReference type="Proteomes" id="UP000016935"/>
    </source>
</evidence>
<evidence type="ECO:0000313" key="3">
    <source>
        <dbReference type="EMBL" id="EOA84017.1"/>
    </source>
</evidence>
<dbReference type="Proteomes" id="UP000016935">
    <property type="component" value="Unassembled WGS sequence"/>
</dbReference>
<feature type="compositionally biased region" description="Polar residues" evidence="1">
    <location>
        <begin position="285"/>
        <end position="295"/>
    </location>
</feature>
<feature type="compositionally biased region" description="Polar residues" evidence="1">
    <location>
        <begin position="46"/>
        <end position="59"/>
    </location>
</feature>
<accession>R0K6T3</accession>
<keyword evidence="2" id="KW-0732">Signal</keyword>
<dbReference type="GeneID" id="19396477"/>
<name>R0K6T3_EXST2</name>
<dbReference type="HOGENOM" id="CLU_076649_0_0_1"/>
<keyword evidence="4" id="KW-1185">Reference proteome</keyword>
<dbReference type="EMBL" id="KB908814">
    <property type="protein sequence ID" value="EOA84017.1"/>
    <property type="molecule type" value="Genomic_DNA"/>
</dbReference>
<feature type="compositionally biased region" description="Low complexity" evidence="1">
    <location>
        <begin position="266"/>
        <end position="278"/>
    </location>
</feature>
<reference evidence="3 4" key="1">
    <citation type="journal article" date="2012" name="PLoS Pathog.">
        <title>Diverse lifestyles and strategies of plant pathogenesis encoded in the genomes of eighteen Dothideomycetes fungi.</title>
        <authorList>
            <person name="Ohm R.A."/>
            <person name="Feau N."/>
            <person name="Henrissat B."/>
            <person name="Schoch C.L."/>
            <person name="Horwitz B.A."/>
            <person name="Barry K.W."/>
            <person name="Condon B.J."/>
            <person name="Copeland A.C."/>
            <person name="Dhillon B."/>
            <person name="Glaser F."/>
            <person name="Hesse C.N."/>
            <person name="Kosti I."/>
            <person name="LaButti K."/>
            <person name="Lindquist E.A."/>
            <person name="Lucas S."/>
            <person name="Salamov A.A."/>
            <person name="Bradshaw R.E."/>
            <person name="Ciuffetti L."/>
            <person name="Hamelin R.C."/>
            <person name="Kema G.H.J."/>
            <person name="Lawrence C."/>
            <person name="Scott J.A."/>
            <person name="Spatafora J.W."/>
            <person name="Turgeon B.G."/>
            <person name="de Wit P.J.G.M."/>
            <person name="Zhong S."/>
            <person name="Goodwin S.B."/>
            <person name="Grigoriev I.V."/>
        </authorList>
    </citation>
    <scope>NUCLEOTIDE SEQUENCE [LARGE SCALE GENOMIC DNA]</scope>
    <source>
        <strain evidence="4">28A</strain>
    </source>
</reference>
<feature type="region of interest" description="Disordered" evidence="1">
    <location>
        <begin position="24"/>
        <end position="62"/>
    </location>
</feature>
<evidence type="ECO:0000256" key="2">
    <source>
        <dbReference type="SAM" id="SignalP"/>
    </source>
</evidence>
<evidence type="ECO:0000256" key="1">
    <source>
        <dbReference type="SAM" id="MobiDB-lite"/>
    </source>
</evidence>
<feature type="signal peptide" evidence="2">
    <location>
        <begin position="1"/>
        <end position="22"/>
    </location>
</feature>
<dbReference type="eggNOG" id="ENOG502SINW">
    <property type="taxonomic scope" value="Eukaryota"/>
</dbReference>
<organism evidence="3 4">
    <name type="scientific">Exserohilum turcicum (strain 28A)</name>
    <name type="common">Northern leaf blight fungus</name>
    <name type="synonym">Setosphaeria turcica</name>
    <dbReference type="NCBI Taxonomy" id="671987"/>
    <lineage>
        <taxon>Eukaryota</taxon>
        <taxon>Fungi</taxon>
        <taxon>Dikarya</taxon>
        <taxon>Ascomycota</taxon>
        <taxon>Pezizomycotina</taxon>
        <taxon>Dothideomycetes</taxon>
        <taxon>Pleosporomycetidae</taxon>
        <taxon>Pleosporales</taxon>
        <taxon>Pleosporineae</taxon>
        <taxon>Pleosporaceae</taxon>
        <taxon>Exserohilum</taxon>
    </lineage>
</organism>
<sequence>MSFSVRLLLISILLTFASFVTAQSTSSGVPSTPPPTSSNRPSGNGTSTRPPEVSPTSSDPPDVLLRVPELHVGRIELNVEKLRADLNLNAKVAGLVQINAGVQVGIDKVNITIADVDVDLELVVRLGNLVSIVERVFDSLDLNPLLIGLIGNVTNLVGEVIGAVDGLLGSITQNGKTLSFLVDNLGNIVQEVAGAGTDALSQIVGNYKLNMTEVADSAKQVGQGLTQKTYSYEPLSALVDIITNSAGQVVQAVVQKKNGGGGGGSSSSSTVSASSTGTPMPVSLPVSSATPTASA</sequence>
<protein>
    <submittedName>
        <fullName evidence="3">Uncharacterized protein</fullName>
    </submittedName>
</protein>
<dbReference type="RefSeq" id="XP_008028439.1">
    <property type="nucleotide sequence ID" value="XM_008030248.1"/>
</dbReference>
<reference evidence="3 4" key="2">
    <citation type="journal article" date="2013" name="PLoS Genet.">
        <title>Comparative genome structure, secondary metabolite, and effector coding capacity across Cochliobolus pathogens.</title>
        <authorList>
            <person name="Condon B.J."/>
            <person name="Leng Y."/>
            <person name="Wu D."/>
            <person name="Bushley K.E."/>
            <person name="Ohm R.A."/>
            <person name="Otillar R."/>
            <person name="Martin J."/>
            <person name="Schackwitz W."/>
            <person name="Grimwood J."/>
            <person name="MohdZainudin N."/>
            <person name="Xue C."/>
            <person name="Wang R."/>
            <person name="Manning V.A."/>
            <person name="Dhillon B."/>
            <person name="Tu Z.J."/>
            <person name="Steffenson B.J."/>
            <person name="Salamov A."/>
            <person name="Sun H."/>
            <person name="Lowry S."/>
            <person name="LaButti K."/>
            <person name="Han J."/>
            <person name="Copeland A."/>
            <person name="Lindquist E."/>
            <person name="Barry K."/>
            <person name="Schmutz J."/>
            <person name="Baker S.E."/>
            <person name="Ciuffetti L.M."/>
            <person name="Grigoriev I.V."/>
            <person name="Zhong S."/>
            <person name="Turgeon B.G."/>
        </authorList>
    </citation>
    <scope>NUCLEOTIDE SEQUENCE [LARGE SCALE GENOMIC DNA]</scope>
    <source>
        <strain evidence="4">28A</strain>
    </source>
</reference>
<feature type="chain" id="PRO_5004343130" evidence="2">
    <location>
        <begin position="23"/>
        <end position="295"/>
    </location>
</feature>
<dbReference type="AlphaFoldDB" id="R0K6T3"/>
<dbReference type="OrthoDB" id="5587021at2759"/>
<gene>
    <name evidence="3" type="ORF">SETTUDRAFT_138779</name>
</gene>